<protein>
    <recommendedName>
        <fullName evidence="3">Immunity protein Imm6</fullName>
    </recommendedName>
</protein>
<evidence type="ECO:0008006" key="3">
    <source>
        <dbReference type="Google" id="ProtNLM"/>
    </source>
</evidence>
<dbReference type="Proteomes" id="UP000529446">
    <property type="component" value="Unassembled WGS sequence"/>
</dbReference>
<sequence length="171" mass="19551">MALLTYFGEINPNGQVALLLALSEKVSSKISNSKNFSIAREGLDACWKWLEEKEPVADDLYWYLENLDDTGILTVMQTEEDEVKLKAWICIADAVAFTIKEAYDFQGDKYLPATIEAVDIDTVEEFDTNFDDIYELTSADKEKIIKYFLEVQANQQINKNNLLRDLGNFID</sequence>
<dbReference type="EMBL" id="JAARXI010000010">
    <property type="protein sequence ID" value="MBC2118059.1"/>
    <property type="molecule type" value="Genomic_DNA"/>
</dbReference>
<comment type="caution">
    <text evidence="1">The sequence shown here is derived from an EMBL/GenBank/DDBJ whole genome shotgun (WGS) entry which is preliminary data.</text>
</comment>
<evidence type="ECO:0000313" key="2">
    <source>
        <dbReference type="Proteomes" id="UP000529446"/>
    </source>
</evidence>
<dbReference type="AlphaFoldDB" id="A0A7X1D048"/>
<name>A0A7X1D048_9LIST</name>
<dbReference type="RefSeq" id="WP_185536848.1">
    <property type="nucleotide sequence ID" value="NZ_JAARXI010000010.1"/>
</dbReference>
<evidence type="ECO:0000313" key="1">
    <source>
        <dbReference type="EMBL" id="MBC2118059.1"/>
    </source>
</evidence>
<organism evidence="1 2">
    <name type="scientific">Listeria booriae</name>
    <dbReference type="NCBI Taxonomy" id="1552123"/>
    <lineage>
        <taxon>Bacteria</taxon>
        <taxon>Bacillati</taxon>
        <taxon>Bacillota</taxon>
        <taxon>Bacilli</taxon>
        <taxon>Bacillales</taxon>
        <taxon>Listeriaceae</taxon>
        <taxon>Listeria</taxon>
    </lineage>
</organism>
<accession>A0A7X1D048</accession>
<dbReference type="InterPro" id="IPR025674">
    <property type="entry name" value="Imm6"/>
</dbReference>
<proteinExistence type="predicted"/>
<gene>
    <name evidence="1" type="ORF">HCB06_15610</name>
</gene>
<reference evidence="1 2" key="1">
    <citation type="submission" date="2020-03" db="EMBL/GenBank/DDBJ databases">
        <title>Soil Listeria distribution.</title>
        <authorList>
            <person name="Liao J."/>
            <person name="Wiedmann M."/>
        </authorList>
    </citation>
    <scope>NUCLEOTIDE SEQUENCE [LARGE SCALE GENOMIC DNA]</scope>
    <source>
        <strain evidence="1 2">FSL L7-0360</strain>
    </source>
</reference>
<dbReference type="Pfam" id="PF14434">
    <property type="entry name" value="Imm6"/>
    <property type="match status" value="1"/>
</dbReference>